<comment type="caution">
    <text evidence="2">The sequence shown here is derived from an EMBL/GenBank/DDBJ whole genome shotgun (WGS) entry which is preliminary data.</text>
</comment>
<keyword evidence="3" id="KW-1185">Reference proteome</keyword>
<evidence type="ECO:0000313" key="3">
    <source>
        <dbReference type="Proteomes" id="UP000593574"/>
    </source>
</evidence>
<organism evidence="2 3">
    <name type="scientific">Gossypium laxum</name>
    <dbReference type="NCBI Taxonomy" id="34288"/>
    <lineage>
        <taxon>Eukaryota</taxon>
        <taxon>Viridiplantae</taxon>
        <taxon>Streptophyta</taxon>
        <taxon>Embryophyta</taxon>
        <taxon>Tracheophyta</taxon>
        <taxon>Spermatophyta</taxon>
        <taxon>Magnoliopsida</taxon>
        <taxon>eudicotyledons</taxon>
        <taxon>Gunneridae</taxon>
        <taxon>Pentapetalae</taxon>
        <taxon>rosids</taxon>
        <taxon>malvids</taxon>
        <taxon>Malvales</taxon>
        <taxon>Malvaceae</taxon>
        <taxon>Malvoideae</taxon>
        <taxon>Gossypium</taxon>
    </lineage>
</organism>
<protein>
    <recommendedName>
        <fullName evidence="1">Fe2OG dioxygenase domain-containing protein</fullName>
    </recommendedName>
</protein>
<dbReference type="Gene3D" id="2.60.120.330">
    <property type="entry name" value="B-lactam Antibiotic, Isopenicillin N Synthase, Chain"/>
    <property type="match status" value="1"/>
</dbReference>
<evidence type="ECO:0000259" key="1">
    <source>
        <dbReference type="PROSITE" id="PS51471"/>
    </source>
</evidence>
<dbReference type="Pfam" id="PF03171">
    <property type="entry name" value="2OG-FeII_Oxy"/>
    <property type="match status" value="1"/>
</dbReference>
<dbReference type="Proteomes" id="UP000593574">
    <property type="component" value="Unassembled WGS sequence"/>
</dbReference>
<accession>A0A7J8ZML9</accession>
<gene>
    <name evidence="2" type="ORF">Golax_012022</name>
</gene>
<feature type="domain" description="Fe2OG dioxygenase" evidence="1">
    <location>
        <begin position="19"/>
        <end position="119"/>
    </location>
</feature>
<dbReference type="InterPro" id="IPR044861">
    <property type="entry name" value="IPNS-like_FE2OG_OXY"/>
</dbReference>
<evidence type="ECO:0000313" key="2">
    <source>
        <dbReference type="EMBL" id="MBA0712955.1"/>
    </source>
</evidence>
<name>A0A7J8ZML9_9ROSI</name>
<dbReference type="PROSITE" id="PS51471">
    <property type="entry name" value="FE2OG_OXY"/>
    <property type="match status" value="1"/>
</dbReference>
<reference evidence="2 3" key="1">
    <citation type="journal article" date="2019" name="Genome Biol. Evol.">
        <title>Insights into the evolution of the New World diploid cottons (Gossypium, subgenus Houzingenia) based on genome sequencing.</title>
        <authorList>
            <person name="Grover C.E."/>
            <person name="Arick M.A. 2nd"/>
            <person name="Thrash A."/>
            <person name="Conover J.L."/>
            <person name="Sanders W.S."/>
            <person name="Peterson D.G."/>
            <person name="Frelichowski J.E."/>
            <person name="Scheffler J.A."/>
            <person name="Scheffler B.E."/>
            <person name="Wendel J.F."/>
        </authorList>
    </citation>
    <scope>NUCLEOTIDE SEQUENCE [LARGE SCALE GENOMIC DNA]</scope>
    <source>
        <strain evidence="2">4</strain>
        <tissue evidence="2">Leaf</tissue>
    </source>
</reference>
<sequence>MAKNLDLDPKQSESKLDESTAFIRVYRYPPRRSLAGEAWGMIPHTDSSVLSIVNQDHVGGLEIFKDNKWHLVNPIPNTLIVHIGDMMQAISDDEYMSVKHRVRVKKQEERLSICYFVFPAEESVIHSSKYKPFTYKDFQEQVQKDTRTLGYKVGLQRFKA</sequence>
<dbReference type="AlphaFoldDB" id="A0A7J8ZML9"/>
<dbReference type="SUPFAM" id="SSF51197">
    <property type="entry name" value="Clavaminate synthase-like"/>
    <property type="match status" value="1"/>
</dbReference>
<dbReference type="EMBL" id="JABEZV010000006">
    <property type="protein sequence ID" value="MBA0712955.1"/>
    <property type="molecule type" value="Genomic_DNA"/>
</dbReference>
<proteinExistence type="predicted"/>
<dbReference type="InterPro" id="IPR050231">
    <property type="entry name" value="Iron_ascorbate_oxido_reductase"/>
</dbReference>
<dbReference type="InterPro" id="IPR027443">
    <property type="entry name" value="IPNS-like_sf"/>
</dbReference>
<dbReference type="InterPro" id="IPR005123">
    <property type="entry name" value="Oxoglu/Fe-dep_dioxygenase_dom"/>
</dbReference>
<dbReference type="PANTHER" id="PTHR47990">
    <property type="entry name" value="2-OXOGLUTARATE (2OG) AND FE(II)-DEPENDENT OXYGENASE SUPERFAMILY PROTEIN-RELATED"/>
    <property type="match status" value="1"/>
</dbReference>